<evidence type="ECO:0000313" key="1">
    <source>
        <dbReference type="EMBL" id="RCK38853.1"/>
    </source>
</evidence>
<keyword evidence="1" id="KW-0378">Hydrolase</keyword>
<name>A0A367WBP7_9PROT</name>
<organism evidence="1 2">
    <name type="scientific">Thalassospira profundimaris</name>
    <dbReference type="NCBI Taxonomy" id="502049"/>
    <lineage>
        <taxon>Bacteria</taxon>
        <taxon>Pseudomonadati</taxon>
        <taxon>Pseudomonadota</taxon>
        <taxon>Alphaproteobacteria</taxon>
        <taxon>Rhodospirillales</taxon>
        <taxon>Thalassospiraceae</taxon>
        <taxon>Thalassospira</taxon>
    </lineage>
</organism>
<dbReference type="GO" id="GO:0004519">
    <property type="term" value="F:endonuclease activity"/>
    <property type="evidence" value="ECO:0007669"/>
    <property type="project" value="UniProtKB-KW"/>
</dbReference>
<dbReference type="InterPro" id="IPR019043">
    <property type="entry name" value="Restrct_endonuc_II_HindIII"/>
</dbReference>
<sequence>MTNQFILQSTVDRRNRWLDHIVQISGHFGNDATRIELELRQEAARDGCVAVEDHLRLAGAIPEYYGHDSSEEKLYSKYTDALLSEAFSFIGLNSAVLAERADAADVEAANKDYALVADAKAFRLSRTAKNQKDFKVEAMHSWKRGAPFAIVVCPIYQLPTRQSQIYQQAISRTVCIFTYSHLSVLVRLAQATSQTTAMDVLHRILLSTEVLNPGKEAAPYWYRVNRTMLDAHPSISKLWQEEKIANLEAIQAAKDEALNALALERRRVLRMSHQEAIQALLYDKNLDGRSSIIQRVSDSGILEIS</sequence>
<keyword evidence="1" id="KW-0540">Nuclease</keyword>
<gene>
    <name evidence="1" type="ORF">TH19_03375</name>
</gene>
<reference evidence="1 2" key="1">
    <citation type="submission" date="2014-07" db="EMBL/GenBank/DDBJ databases">
        <title>Draft genome sequence of Thalassospira profundimaris 35.</title>
        <authorList>
            <person name="Lai Q."/>
            <person name="Shao Z."/>
        </authorList>
    </citation>
    <scope>NUCLEOTIDE SEQUENCE [LARGE SCALE GENOMIC DNA]</scope>
    <source>
        <strain evidence="1 2">35</strain>
    </source>
</reference>
<dbReference type="OrthoDB" id="977705at2"/>
<dbReference type="CDD" id="cd22330">
    <property type="entry name" value="HindIII-like"/>
    <property type="match status" value="1"/>
</dbReference>
<evidence type="ECO:0000313" key="2">
    <source>
        <dbReference type="Proteomes" id="UP000253226"/>
    </source>
</evidence>
<protein>
    <submittedName>
        <fullName evidence="1">Restriction endonuclease</fullName>
    </submittedName>
</protein>
<dbReference type="EMBL" id="JPWF01000002">
    <property type="protein sequence ID" value="RCK38853.1"/>
    <property type="molecule type" value="Genomic_DNA"/>
</dbReference>
<accession>A0A367WBP7</accession>
<dbReference type="Pfam" id="PF09518">
    <property type="entry name" value="RE_HindIII"/>
    <property type="match status" value="1"/>
</dbReference>
<dbReference type="Gene3D" id="3.40.91.70">
    <property type="entry name" value="Type II restriction endonuclease, HindIII"/>
    <property type="match status" value="1"/>
</dbReference>
<dbReference type="AlphaFoldDB" id="A0A367WBP7"/>
<dbReference type="InterPro" id="IPR038373">
    <property type="entry name" value="Restrct_endonuc_II_HindIII_sf"/>
</dbReference>
<dbReference type="RefSeq" id="WP_114101211.1">
    <property type="nucleotide sequence ID" value="NZ_JPWF01000002.1"/>
</dbReference>
<comment type="caution">
    <text evidence="1">The sequence shown here is derived from an EMBL/GenBank/DDBJ whole genome shotgun (WGS) entry which is preliminary data.</text>
</comment>
<keyword evidence="1" id="KW-0255">Endonuclease</keyword>
<proteinExistence type="predicted"/>
<dbReference type="Proteomes" id="UP000253226">
    <property type="component" value="Unassembled WGS sequence"/>
</dbReference>